<gene>
    <name evidence="1" type="ORF">UFOVP319_22</name>
</gene>
<sequence length="113" mass="12092">MTDREAIAARIEAATGPDRELDCRIWAMHTGGNFDTYRAVVPDFGQWQAPYYTASIDAAMMLVPEGCVWLRKDQFTMTVYKAPADGAWAKHVDAVGATPALALAAAAICAGGV</sequence>
<accession>A0A6J5LT13</accession>
<organism evidence="1">
    <name type="scientific">uncultured Caudovirales phage</name>
    <dbReference type="NCBI Taxonomy" id="2100421"/>
    <lineage>
        <taxon>Viruses</taxon>
        <taxon>Duplodnaviria</taxon>
        <taxon>Heunggongvirae</taxon>
        <taxon>Uroviricota</taxon>
        <taxon>Caudoviricetes</taxon>
        <taxon>Peduoviridae</taxon>
        <taxon>Maltschvirus</taxon>
        <taxon>Maltschvirus maltsch</taxon>
    </lineage>
</organism>
<protein>
    <recommendedName>
        <fullName evidence="2">Phage ABA sandwich domain-containing protein</fullName>
    </recommendedName>
</protein>
<proteinExistence type="predicted"/>
<reference evidence="1" key="1">
    <citation type="submission" date="2020-04" db="EMBL/GenBank/DDBJ databases">
        <authorList>
            <person name="Chiriac C."/>
            <person name="Salcher M."/>
            <person name="Ghai R."/>
            <person name="Kavagutti S V."/>
        </authorList>
    </citation>
    <scope>NUCLEOTIDE SEQUENCE</scope>
</reference>
<name>A0A6J5LT13_9CAUD</name>
<dbReference type="EMBL" id="LR796336">
    <property type="protein sequence ID" value="CAB4137301.1"/>
    <property type="molecule type" value="Genomic_DNA"/>
</dbReference>
<evidence type="ECO:0000313" key="1">
    <source>
        <dbReference type="EMBL" id="CAB4137301.1"/>
    </source>
</evidence>
<evidence type="ECO:0008006" key="2">
    <source>
        <dbReference type="Google" id="ProtNLM"/>
    </source>
</evidence>